<organism evidence="2 3">
    <name type="scientific">Globodera rostochiensis</name>
    <name type="common">Golden nematode worm</name>
    <name type="synonym">Heterodera rostochiensis</name>
    <dbReference type="NCBI Taxonomy" id="31243"/>
    <lineage>
        <taxon>Eukaryota</taxon>
        <taxon>Metazoa</taxon>
        <taxon>Ecdysozoa</taxon>
        <taxon>Nematoda</taxon>
        <taxon>Chromadorea</taxon>
        <taxon>Rhabditida</taxon>
        <taxon>Tylenchina</taxon>
        <taxon>Tylenchomorpha</taxon>
        <taxon>Tylenchoidea</taxon>
        <taxon>Heteroderidae</taxon>
        <taxon>Heteroderinae</taxon>
        <taxon>Globodera</taxon>
    </lineage>
</organism>
<evidence type="ECO:0000313" key="3">
    <source>
        <dbReference type="WBParaSite" id="Gr19_v10_g6108.t1"/>
    </source>
</evidence>
<feature type="region of interest" description="Disordered" evidence="1">
    <location>
        <begin position="1"/>
        <end position="25"/>
    </location>
</feature>
<evidence type="ECO:0000313" key="2">
    <source>
        <dbReference type="Proteomes" id="UP000887572"/>
    </source>
</evidence>
<dbReference type="Proteomes" id="UP000887572">
    <property type="component" value="Unplaced"/>
</dbReference>
<reference evidence="3" key="1">
    <citation type="submission" date="2022-11" db="UniProtKB">
        <authorList>
            <consortium name="WormBaseParasite"/>
        </authorList>
    </citation>
    <scope>IDENTIFICATION</scope>
</reference>
<evidence type="ECO:0000256" key="1">
    <source>
        <dbReference type="SAM" id="MobiDB-lite"/>
    </source>
</evidence>
<feature type="compositionally biased region" description="Basic and acidic residues" evidence="1">
    <location>
        <begin position="8"/>
        <end position="19"/>
    </location>
</feature>
<keyword evidence="2" id="KW-1185">Reference proteome</keyword>
<dbReference type="WBParaSite" id="Gr19_v10_g6108.t1">
    <property type="protein sequence ID" value="Gr19_v10_g6108.t1"/>
    <property type="gene ID" value="Gr19_v10_g6108"/>
</dbReference>
<feature type="compositionally biased region" description="Acidic residues" evidence="1">
    <location>
        <begin position="62"/>
        <end position="89"/>
    </location>
</feature>
<proteinExistence type="predicted"/>
<sequence>MNPSTPKVTDERPKREGVQCHEPSLPSISQSAVFQSCLPMMDRSASCNPSAPTPPTPPTMNDNDDDIGGGEDEDDNNVDVEEEEMRVIG</sequence>
<feature type="region of interest" description="Disordered" evidence="1">
    <location>
        <begin position="42"/>
        <end position="89"/>
    </location>
</feature>
<dbReference type="AlphaFoldDB" id="A0A914I1W1"/>
<name>A0A914I1W1_GLORO</name>
<protein>
    <submittedName>
        <fullName evidence="3">Uncharacterized protein</fullName>
    </submittedName>
</protein>
<accession>A0A914I1W1</accession>